<dbReference type="PANTHER" id="PTHR11384">
    <property type="entry name" value="ATP-BINDING CASSETTE, SUB-FAMILY D MEMBER"/>
    <property type="match status" value="1"/>
</dbReference>
<dbReference type="PROSITE" id="PS50893">
    <property type="entry name" value="ABC_TRANSPORTER_2"/>
    <property type="match status" value="1"/>
</dbReference>
<feature type="transmembrane region" description="Helical" evidence="8">
    <location>
        <begin position="150"/>
        <end position="172"/>
    </location>
</feature>
<comment type="subcellular location">
    <subcellularLocation>
        <location evidence="1">Cell membrane</location>
        <topology evidence="1">Multi-pass membrane protein</topology>
    </subcellularLocation>
</comment>
<dbReference type="PANTHER" id="PTHR11384:SF59">
    <property type="entry name" value="LYSOSOMAL COBALAMIN TRANSPORTER ABCD4"/>
    <property type="match status" value="1"/>
</dbReference>
<dbReference type="InterPro" id="IPR036640">
    <property type="entry name" value="ABC1_TM_sf"/>
</dbReference>
<evidence type="ECO:0000256" key="2">
    <source>
        <dbReference type="ARBA" id="ARBA00022448"/>
    </source>
</evidence>
<dbReference type="GO" id="GO:0016887">
    <property type="term" value="F:ATP hydrolysis activity"/>
    <property type="evidence" value="ECO:0007669"/>
    <property type="project" value="InterPro"/>
</dbReference>
<feature type="domain" description="ABC transmembrane type-1" evidence="10">
    <location>
        <begin position="26"/>
        <end position="325"/>
    </location>
</feature>
<evidence type="ECO:0000256" key="8">
    <source>
        <dbReference type="SAM" id="Phobius"/>
    </source>
</evidence>
<evidence type="ECO:0000256" key="4">
    <source>
        <dbReference type="ARBA" id="ARBA00022741"/>
    </source>
</evidence>
<evidence type="ECO:0000313" key="12">
    <source>
        <dbReference type="Proteomes" id="UP000182521"/>
    </source>
</evidence>
<dbReference type="Proteomes" id="UP000182521">
    <property type="component" value="Chromosome"/>
</dbReference>
<dbReference type="PROSITE" id="PS00211">
    <property type="entry name" value="ABC_TRANSPORTER_1"/>
    <property type="match status" value="1"/>
</dbReference>
<protein>
    <submittedName>
        <fullName evidence="11">ABC transporter family protein</fullName>
    </submittedName>
</protein>
<dbReference type="Pfam" id="PF00005">
    <property type="entry name" value="ABC_tran"/>
    <property type="match status" value="1"/>
</dbReference>
<dbReference type="Pfam" id="PF06472">
    <property type="entry name" value="ABC_membrane_2"/>
    <property type="match status" value="1"/>
</dbReference>
<dbReference type="RefSeq" id="WP_071663238.1">
    <property type="nucleotide sequence ID" value="NZ_CP009654.1"/>
</dbReference>
<evidence type="ECO:0000256" key="1">
    <source>
        <dbReference type="ARBA" id="ARBA00004651"/>
    </source>
</evidence>
<feature type="transmembrane region" description="Helical" evidence="8">
    <location>
        <begin position="65"/>
        <end position="88"/>
    </location>
</feature>
<feature type="transmembrane region" description="Helical" evidence="8">
    <location>
        <begin position="178"/>
        <end position="198"/>
    </location>
</feature>
<dbReference type="Gene3D" id="1.20.1560.10">
    <property type="entry name" value="ABC transporter type 1, transmembrane domain"/>
    <property type="match status" value="1"/>
</dbReference>
<dbReference type="EMBL" id="CP009654">
    <property type="protein sequence ID" value="APC96347.1"/>
    <property type="molecule type" value="Genomic_DNA"/>
</dbReference>
<evidence type="ECO:0000256" key="5">
    <source>
        <dbReference type="ARBA" id="ARBA00022840"/>
    </source>
</evidence>
<evidence type="ECO:0000256" key="7">
    <source>
        <dbReference type="ARBA" id="ARBA00023136"/>
    </source>
</evidence>
<feature type="domain" description="ABC transporter" evidence="9">
    <location>
        <begin position="360"/>
        <end position="554"/>
    </location>
</feature>
<keyword evidence="2" id="KW-0813">Transport</keyword>
<dbReference type="SUPFAM" id="SSF90123">
    <property type="entry name" value="ABC transporter transmembrane region"/>
    <property type="match status" value="1"/>
</dbReference>
<dbReference type="Gene3D" id="3.40.50.300">
    <property type="entry name" value="P-loop containing nucleotide triphosphate hydrolases"/>
    <property type="match status" value="1"/>
</dbReference>
<keyword evidence="6 8" id="KW-1133">Transmembrane helix</keyword>
<gene>
    <name evidence="11" type="ORF">KX01_215</name>
</gene>
<evidence type="ECO:0000259" key="10">
    <source>
        <dbReference type="PROSITE" id="PS50929"/>
    </source>
</evidence>
<feature type="transmembrane region" description="Helical" evidence="8">
    <location>
        <begin position="21"/>
        <end position="45"/>
    </location>
</feature>
<dbReference type="InterPro" id="IPR017871">
    <property type="entry name" value="ABC_transporter-like_CS"/>
</dbReference>
<organism evidence="11 12">
    <name type="scientific">Francisella frigiditurris</name>
    <dbReference type="NCBI Taxonomy" id="1542390"/>
    <lineage>
        <taxon>Bacteria</taxon>
        <taxon>Pseudomonadati</taxon>
        <taxon>Pseudomonadota</taxon>
        <taxon>Gammaproteobacteria</taxon>
        <taxon>Thiotrichales</taxon>
        <taxon>Francisellaceae</taxon>
        <taxon>Francisella</taxon>
    </lineage>
</organism>
<dbReference type="InterPro" id="IPR003439">
    <property type="entry name" value="ABC_transporter-like_ATP-bd"/>
</dbReference>
<evidence type="ECO:0000259" key="9">
    <source>
        <dbReference type="PROSITE" id="PS50893"/>
    </source>
</evidence>
<dbReference type="OrthoDB" id="9810134at2"/>
<keyword evidence="5" id="KW-0067">ATP-binding</keyword>
<dbReference type="GO" id="GO:0005886">
    <property type="term" value="C:plasma membrane"/>
    <property type="evidence" value="ECO:0007669"/>
    <property type="project" value="UniProtKB-SubCell"/>
</dbReference>
<evidence type="ECO:0000256" key="6">
    <source>
        <dbReference type="ARBA" id="ARBA00022989"/>
    </source>
</evidence>
<dbReference type="STRING" id="1542390.KX01_215"/>
<dbReference type="InterPro" id="IPR027417">
    <property type="entry name" value="P-loop_NTPase"/>
</dbReference>
<feature type="transmembrane region" description="Helical" evidence="8">
    <location>
        <begin position="268"/>
        <end position="290"/>
    </location>
</feature>
<evidence type="ECO:0000256" key="3">
    <source>
        <dbReference type="ARBA" id="ARBA00022692"/>
    </source>
</evidence>
<dbReference type="InterPro" id="IPR011527">
    <property type="entry name" value="ABC1_TM_dom"/>
</dbReference>
<feature type="transmembrane region" description="Helical" evidence="8">
    <location>
        <begin position="302"/>
        <end position="320"/>
    </location>
</feature>
<keyword evidence="7 8" id="KW-0472">Membrane</keyword>
<dbReference type="SUPFAM" id="SSF52540">
    <property type="entry name" value="P-loop containing nucleoside triphosphate hydrolases"/>
    <property type="match status" value="1"/>
</dbReference>
<dbReference type="KEGG" id="frc:KX01_215"/>
<accession>A0A1J0KRM1</accession>
<reference evidence="12" key="1">
    <citation type="submission" date="2014-10" db="EMBL/GenBank/DDBJ databases">
        <authorList>
            <person name="Kuske C.R."/>
            <person name="Challacombe J.F."/>
            <person name="Daligault H.E."/>
            <person name="Davenport K.W."/>
            <person name="Johnson S.L."/>
            <person name="Siddaramappa S."/>
            <person name="Petersen J.M."/>
        </authorList>
    </citation>
    <scope>NUCLEOTIDE SEQUENCE [LARGE SCALE GENOMIC DNA]</scope>
    <source>
        <strain evidence="12">CA97-1460</strain>
    </source>
</reference>
<keyword evidence="12" id="KW-1185">Reference proteome</keyword>
<sequence length="554" mass="65118">MKSFFKNYWLISSPFWKTKSGFIAIFLLMICTVFEFSSVGLSVYLNSWNVDFYNAIQQYDKALLIHQLIIFAVIIFFMLLNSFLAYFIGQYFTIFMRKPLTEYYVKNWLGTKSYLKDSKSYDNPEERISYDIQQLIVLSKYFFLGTIRSVSSFISFSIVLWGLSGILSFSLWGSEFKIHGYLFWIAVILGFTNMWLVFKVGSPLKQLLYNQQKYEADFRYKLSVVRNNKASIYDNQSEKREYLTSRRNFSSIVKNFYSVTFRQAKIDIVSTFFTQIYAILGSILALPRYFAKELSFGQMMQVNSAFMQAIFPMLFFVYSYDNLAELRANITRLSELKKSMDEDVKEDRLRIINPEQKELLKLNNVSITRQVDTLLEGLSFSLFEADSLFIHGRTGLGKTSLLRVINGHSDFFLGEIIFNKFPKTLFLAQKPYFPEDDFKRAIFYPSFVNIPSDEEFEKILDILELGCLKKFIGTKYDWRNILSSGEQQKLRFCKIFIKKYDLVLLDEATSNVDAKSEEKIYQLLKEKHMAFITVSHNERARKFHSKILELQQFN</sequence>
<dbReference type="PROSITE" id="PS50929">
    <property type="entry name" value="ABC_TM1F"/>
    <property type="match status" value="1"/>
</dbReference>
<proteinExistence type="predicted"/>
<dbReference type="AlphaFoldDB" id="A0A1J0KRM1"/>
<dbReference type="GO" id="GO:0140359">
    <property type="term" value="F:ABC-type transporter activity"/>
    <property type="evidence" value="ECO:0007669"/>
    <property type="project" value="InterPro"/>
</dbReference>
<keyword evidence="3 8" id="KW-0812">Transmembrane</keyword>
<dbReference type="InterPro" id="IPR050835">
    <property type="entry name" value="ABC_transporter_sub-D"/>
</dbReference>
<dbReference type="GO" id="GO:0005524">
    <property type="term" value="F:ATP binding"/>
    <property type="evidence" value="ECO:0007669"/>
    <property type="project" value="UniProtKB-KW"/>
</dbReference>
<keyword evidence="4" id="KW-0547">Nucleotide-binding</keyword>
<evidence type="ECO:0000313" key="11">
    <source>
        <dbReference type="EMBL" id="APC96347.1"/>
    </source>
</evidence>
<name>A0A1J0KRM1_9GAMM</name>